<protein>
    <submittedName>
        <fullName evidence="3">Reverse transcriptase domain-containing protein</fullName>
    </submittedName>
</protein>
<reference evidence="3" key="1">
    <citation type="submission" date="2016-06" db="UniProtKB">
        <authorList>
            <consortium name="WormBaseParasite"/>
        </authorList>
    </citation>
    <scope>IDENTIFICATION</scope>
</reference>
<keyword evidence="2" id="KW-1185">Reference proteome</keyword>
<dbReference type="WBParaSite" id="SCUD_0001190901-mRNA-1">
    <property type="protein sequence ID" value="SCUD_0001190901-mRNA-1"/>
    <property type="gene ID" value="SCUD_0001190901"/>
</dbReference>
<dbReference type="AlphaFoldDB" id="A0A183KA76"/>
<reference evidence="1 2" key="2">
    <citation type="submission" date="2018-11" db="EMBL/GenBank/DDBJ databases">
        <authorList>
            <consortium name="Pathogen Informatics"/>
        </authorList>
    </citation>
    <scope>NUCLEOTIDE SEQUENCE [LARGE SCALE GENOMIC DNA]</scope>
    <source>
        <strain evidence="1">Dakar</strain>
        <strain evidence="2">Dakar, Senegal</strain>
    </source>
</reference>
<evidence type="ECO:0000313" key="3">
    <source>
        <dbReference type="WBParaSite" id="SCUD_0001190901-mRNA-1"/>
    </source>
</evidence>
<accession>A0A183KA76</accession>
<name>A0A183KA76_9TREM</name>
<proteinExistence type="predicted"/>
<organism evidence="3">
    <name type="scientific">Schistosoma curassoni</name>
    <dbReference type="NCBI Taxonomy" id="6186"/>
    <lineage>
        <taxon>Eukaryota</taxon>
        <taxon>Metazoa</taxon>
        <taxon>Spiralia</taxon>
        <taxon>Lophotrochozoa</taxon>
        <taxon>Platyhelminthes</taxon>
        <taxon>Trematoda</taxon>
        <taxon>Digenea</taxon>
        <taxon>Strigeidida</taxon>
        <taxon>Schistosomatoidea</taxon>
        <taxon>Schistosomatidae</taxon>
        <taxon>Schistosoma</taxon>
    </lineage>
</organism>
<sequence length="169" mass="19795">MLLHQRSKKSGCPSDKSIVGRQQNLAIYQQKHRSQTKLTAKMLHVLFRKVWEEEQVPTGWKEEQLSKIPKKEDLNKCENYRDITLLLVPGKVLNRVLLNRMEDAVDAQIRGQQDGLRKDRLCTDQIATLRITAEQSVEWNSSLYINFIDYEKDLTMWIEHHGNFFGTIV</sequence>
<gene>
    <name evidence="1" type="ORF">SCUD_LOCUS11909</name>
</gene>
<evidence type="ECO:0000313" key="1">
    <source>
        <dbReference type="EMBL" id="VDP46584.1"/>
    </source>
</evidence>
<dbReference type="Proteomes" id="UP000279833">
    <property type="component" value="Unassembled WGS sequence"/>
</dbReference>
<dbReference type="EMBL" id="UZAK01034731">
    <property type="protein sequence ID" value="VDP46584.1"/>
    <property type="molecule type" value="Genomic_DNA"/>
</dbReference>
<dbReference type="PANTHER" id="PTHR19446">
    <property type="entry name" value="REVERSE TRANSCRIPTASES"/>
    <property type="match status" value="1"/>
</dbReference>
<evidence type="ECO:0000313" key="2">
    <source>
        <dbReference type="Proteomes" id="UP000279833"/>
    </source>
</evidence>